<dbReference type="OrthoDB" id="8238457at2"/>
<dbReference type="Proteomes" id="UP000305709">
    <property type="component" value="Unassembled WGS sequence"/>
</dbReference>
<comment type="caution">
    <text evidence="1">The sequence shown here is derived from an EMBL/GenBank/DDBJ whole genome shotgun (WGS) entry which is preliminary data.</text>
</comment>
<protein>
    <submittedName>
        <fullName evidence="1">Uncharacterized protein</fullName>
    </submittedName>
</protein>
<dbReference type="Pfam" id="PF20132">
    <property type="entry name" value="DUF6522"/>
    <property type="match status" value="1"/>
</dbReference>
<gene>
    <name evidence="1" type="ORF">FHG71_05370</name>
</gene>
<evidence type="ECO:0000313" key="2">
    <source>
        <dbReference type="Proteomes" id="UP000305709"/>
    </source>
</evidence>
<dbReference type="RefSeq" id="WP_139080602.1">
    <property type="nucleotide sequence ID" value="NZ_VDFV01000004.1"/>
</dbReference>
<dbReference type="EMBL" id="VDFV01000004">
    <property type="protein sequence ID" value="TNC73279.1"/>
    <property type="molecule type" value="Genomic_DNA"/>
</dbReference>
<keyword evidence="2" id="KW-1185">Reference proteome</keyword>
<name>A0A5C4NLJ1_9RHOB</name>
<dbReference type="InterPro" id="IPR045389">
    <property type="entry name" value="DUF6522"/>
</dbReference>
<evidence type="ECO:0000313" key="1">
    <source>
        <dbReference type="EMBL" id="TNC73279.1"/>
    </source>
</evidence>
<organism evidence="1 2">
    <name type="scientific">Rubellimicrobium roseum</name>
    <dbReference type="NCBI Taxonomy" id="687525"/>
    <lineage>
        <taxon>Bacteria</taxon>
        <taxon>Pseudomonadati</taxon>
        <taxon>Pseudomonadota</taxon>
        <taxon>Alphaproteobacteria</taxon>
        <taxon>Rhodobacterales</taxon>
        <taxon>Roseobacteraceae</taxon>
        <taxon>Rubellimicrobium</taxon>
    </lineage>
</organism>
<proteinExistence type="predicted"/>
<dbReference type="AlphaFoldDB" id="A0A5C4NLJ1"/>
<reference evidence="1 2" key="1">
    <citation type="submission" date="2019-06" db="EMBL/GenBank/DDBJ databases">
        <authorList>
            <person name="Jiang L."/>
        </authorList>
    </citation>
    <scope>NUCLEOTIDE SEQUENCE [LARGE SCALE GENOMIC DNA]</scope>
    <source>
        <strain evidence="1 2">YIM 48858</strain>
    </source>
</reference>
<sequence>MRLEPRPEGGFTIDATDLGPLLGIDPPLVPGLLRDGRIQSRFERGEGEDEGRFRLTFLYRGVRLRLILDGEGTVLSRSRVMAASAR</sequence>
<accession>A0A5C4NLJ1</accession>